<name>A0A1B0BRU3_9MUSC</name>
<accession>A0A1B0BRU3</accession>
<dbReference type="VEuPathDB" id="VectorBase:GPPI038583"/>
<evidence type="ECO:0000313" key="2">
    <source>
        <dbReference type="EnsemblMetazoa" id="GPPI038583-PA"/>
    </source>
</evidence>
<organism evidence="2 3">
    <name type="scientific">Glossina palpalis gambiensis</name>
    <dbReference type="NCBI Taxonomy" id="67801"/>
    <lineage>
        <taxon>Eukaryota</taxon>
        <taxon>Metazoa</taxon>
        <taxon>Ecdysozoa</taxon>
        <taxon>Arthropoda</taxon>
        <taxon>Hexapoda</taxon>
        <taxon>Insecta</taxon>
        <taxon>Pterygota</taxon>
        <taxon>Neoptera</taxon>
        <taxon>Endopterygota</taxon>
        <taxon>Diptera</taxon>
        <taxon>Brachycera</taxon>
        <taxon>Muscomorpha</taxon>
        <taxon>Hippoboscoidea</taxon>
        <taxon>Glossinidae</taxon>
        <taxon>Glossina</taxon>
    </lineage>
</organism>
<reference evidence="3" key="1">
    <citation type="submission" date="2015-01" db="EMBL/GenBank/DDBJ databases">
        <authorList>
            <person name="Aksoy S."/>
            <person name="Warren W."/>
            <person name="Wilson R.K."/>
        </authorList>
    </citation>
    <scope>NUCLEOTIDE SEQUENCE [LARGE SCALE GENOMIC DNA]</scope>
    <source>
        <strain evidence="3">IAEA</strain>
    </source>
</reference>
<protein>
    <recommendedName>
        <fullName evidence="1">Dynein heavy chain C-terminal domain-containing protein</fullName>
    </recommendedName>
</protein>
<evidence type="ECO:0000259" key="1">
    <source>
        <dbReference type="Pfam" id="PF18199"/>
    </source>
</evidence>
<dbReference type="Pfam" id="PF18199">
    <property type="entry name" value="Dynein_C"/>
    <property type="match status" value="1"/>
</dbReference>
<dbReference type="InterPro" id="IPR041228">
    <property type="entry name" value="Dynein_C"/>
</dbReference>
<feature type="domain" description="Dynein heavy chain C-terminal" evidence="1">
    <location>
        <begin position="14"/>
        <end position="70"/>
    </location>
</feature>
<sequence>MNMFLSQEIDRMQSTTIMSEQLRDALDNIFNECVPAIWQRESLVSSTLGFWFTDLLERNQHFHTWCFNPNQSSEGACLVTDSI</sequence>
<dbReference type="EMBL" id="JXJN01019323">
    <property type="status" value="NOT_ANNOTATED_CDS"/>
    <property type="molecule type" value="Genomic_DNA"/>
</dbReference>
<keyword evidence="3" id="KW-1185">Reference proteome</keyword>
<dbReference type="STRING" id="67801.A0A1B0BRU3"/>
<reference evidence="2" key="2">
    <citation type="submission" date="2020-05" db="UniProtKB">
        <authorList>
            <consortium name="EnsemblMetazoa"/>
        </authorList>
    </citation>
    <scope>IDENTIFICATION</scope>
    <source>
        <strain evidence="2">IAEA</strain>
    </source>
</reference>
<dbReference type="Gene3D" id="1.20.1270.280">
    <property type="match status" value="1"/>
</dbReference>
<proteinExistence type="predicted"/>
<evidence type="ECO:0000313" key="3">
    <source>
        <dbReference type="Proteomes" id="UP000092460"/>
    </source>
</evidence>
<dbReference type="AlphaFoldDB" id="A0A1B0BRU3"/>
<dbReference type="Proteomes" id="UP000092460">
    <property type="component" value="Unassembled WGS sequence"/>
</dbReference>
<dbReference type="EnsemblMetazoa" id="GPPI038583-RA">
    <property type="protein sequence ID" value="GPPI038583-PA"/>
    <property type="gene ID" value="GPPI038583"/>
</dbReference>